<evidence type="ECO:0000259" key="1">
    <source>
        <dbReference type="PROSITE" id="PS50878"/>
    </source>
</evidence>
<reference evidence="2" key="1">
    <citation type="submission" date="2022-11" db="EMBL/GenBank/DDBJ databases">
        <title>Chromosome-level genome of Pogonophryne albipinna.</title>
        <authorList>
            <person name="Jo E."/>
        </authorList>
    </citation>
    <scope>NUCLEOTIDE SEQUENCE</scope>
    <source>
        <strain evidence="2">SGF0006</strain>
        <tissue evidence="2">Muscle</tissue>
    </source>
</reference>
<proteinExistence type="predicted"/>
<sequence length="166" mass="18604">MLSKVLATRLRKVMEYVVHVDQTYCVPSRLITDNVTLTPDVLDLSGSLGCELGLISLDQEKAFDQVEHQYLWQTLEAFVFSSGLIAKIQVLYRDLESVLKINGSLCAPFEAQRGVRQGCSLSGMLYSLAIEPFLHRLRSKLQGFSFPGCRDVFKIVCVCGWHNGLC</sequence>
<gene>
    <name evidence="2" type="ORF">JOQ06_008176</name>
</gene>
<name>A0AAD6F928_9TELE</name>
<evidence type="ECO:0000313" key="2">
    <source>
        <dbReference type="EMBL" id="KAJ4925991.1"/>
    </source>
</evidence>
<organism evidence="2 3">
    <name type="scientific">Pogonophryne albipinna</name>
    <dbReference type="NCBI Taxonomy" id="1090488"/>
    <lineage>
        <taxon>Eukaryota</taxon>
        <taxon>Metazoa</taxon>
        <taxon>Chordata</taxon>
        <taxon>Craniata</taxon>
        <taxon>Vertebrata</taxon>
        <taxon>Euteleostomi</taxon>
        <taxon>Actinopterygii</taxon>
        <taxon>Neopterygii</taxon>
        <taxon>Teleostei</taxon>
        <taxon>Neoteleostei</taxon>
        <taxon>Acanthomorphata</taxon>
        <taxon>Eupercaria</taxon>
        <taxon>Perciformes</taxon>
        <taxon>Notothenioidei</taxon>
        <taxon>Pogonophryne</taxon>
    </lineage>
</organism>
<comment type="caution">
    <text evidence="2">The sequence shown here is derived from an EMBL/GenBank/DDBJ whole genome shotgun (WGS) entry which is preliminary data.</text>
</comment>
<dbReference type="PROSITE" id="PS50878">
    <property type="entry name" value="RT_POL"/>
    <property type="match status" value="1"/>
</dbReference>
<dbReference type="Pfam" id="PF00078">
    <property type="entry name" value="RVT_1"/>
    <property type="match status" value="1"/>
</dbReference>
<accession>A0AAD6F928</accession>
<evidence type="ECO:0000313" key="3">
    <source>
        <dbReference type="Proteomes" id="UP001219934"/>
    </source>
</evidence>
<dbReference type="PANTHER" id="PTHR19446">
    <property type="entry name" value="REVERSE TRANSCRIPTASES"/>
    <property type="match status" value="1"/>
</dbReference>
<dbReference type="Proteomes" id="UP001219934">
    <property type="component" value="Unassembled WGS sequence"/>
</dbReference>
<protein>
    <recommendedName>
        <fullName evidence="1">Reverse transcriptase domain-containing protein</fullName>
    </recommendedName>
</protein>
<feature type="domain" description="Reverse transcriptase" evidence="1">
    <location>
        <begin position="1"/>
        <end position="166"/>
    </location>
</feature>
<dbReference type="AlphaFoldDB" id="A0AAD6F928"/>
<dbReference type="InterPro" id="IPR000477">
    <property type="entry name" value="RT_dom"/>
</dbReference>
<keyword evidence="3" id="KW-1185">Reference proteome</keyword>
<dbReference type="EMBL" id="JAPTMU010000020">
    <property type="protein sequence ID" value="KAJ4925991.1"/>
    <property type="molecule type" value="Genomic_DNA"/>
</dbReference>